<dbReference type="InterPro" id="IPR027417">
    <property type="entry name" value="P-loop_NTPase"/>
</dbReference>
<dbReference type="Pfam" id="PF00437">
    <property type="entry name" value="T2SSE"/>
    <property type="match status" value="1"/>
</dbReference>
<dbReference type="Proteomes" id="UP000662873">
    <property type="component" value="Chromosome"/>
</dbReference>
<reference evidence="4" key="1">
    <citation type="journal article" name="DNA Res.">
        <title>The physiological potential of anammox bacteria as revealed by their core genome structure.</title>
        <authorList>
            <person name="Okubo T."/>
            <person name="Toyoda A."/>
            <person name="Fukuhara K."/>
            <person name="Uchiyama I."/>
            <person name="Harigaya Y."/>
            <person name="Kuroiwa M."/>
            <person name="Suzuki T."/>
            <person name="Murakami Y."/>
            <person name="Suwa Y."/>
            <person name="Takami H."/>
        </authorList>
    </citation>
    <scope>NUCLEOTIDE SEQUENCE</scope>
    <source>
        <strain evidence="4">317325-2</strain>
    </source>
</reference>
<organism evidence="4 5">
    <name type="scientific">Candidatus Nitrosymbiomonas proteolyticus</name>
    <dbReference type="NCBI Taxonomy" id="2608984"/>
    <lineage>
        <taxon>Bacteria</taxon>
        <taxon>Bacillati</taxon>
        <taxon>Armatimonadota</taxon>
        <taxon>Armatimonadota incertae sedis</taxon>
        <taxon>Candidatus Nitrosymbiomonas</taxon>
    </lineage>
</organism>
<dbReference type="EMBL" id="AP021858">
    <property type="protein sequence ID" value="BBO23870.1"/>
    <property type="molecule type" value="Genomic_DNA"/>
</dbReference>
<dbReference type="InterPro" id="IPR050921">
    <property type="entry name" value="T4SS_GSP_E_ATPase"/>
</dbReference>
<feature type="domain" description="Bacterial type II secretion system protein E" evidence="3">
    <location>
        <begin position="301"/>
        <end position="315"/>
    </location>
</feature>
<evidence type="ECO:0000313" key="4">
    <source>
        <dbReference type="EMBL" id="BBO23870.1"/>
    </source>
</evidence>
<dbReference type="SMART" id="SM00382">
    <property type="entry name" value="AAA"/>
    <property type="match status" value="1"/>
</dbReference>
<evidence type="ECO:0000256" key="2">
    <source>
        <dbReference type="SAM" id="MobiDB-lite"/>
    </source>
</evidence>
<protein>
    <submittedName>
        <fullName evidence="4">Pilus retraction protein PilT</fullName>
    </submittedName>
</protein>
<gene>
    <name evidence="4" type="ORF">NPRO_14650</name>
</gene>
<dbReference type="AlphaFoldDB" id="A0A809R8N3"/>
<evidence type="ECO:0000259" key="3">
    <source>
        <dbReference type="PROSITE" id="PS00662"/>
    </source>
</evidence>
<accession>A0A809R8N3</accession>
<dbReference type="InterPro" id="IPR003593">
    <property type="entry name" value="AAA+_ATPase"/>
</dbReference>
<dbReference type="InterPro" id="IPR006321">
    <property type="entry name" value="PilT/PilU"/>
</dbReference>
<dbReference type="PANTHER" id="PTHR30486">
    <property type="entry name" value="TWITCHING MOTILITY PROTEIN PILT"/>
    <property type="match status" value="1"/>
</dbReference>
<evidence type="ECO:0000313" key="5">
    <source>
        <dbReference type="Proteomes" id="UP000662873"/>
    </source>
</evidence>
<evidence type="ECO:0000256" key="1">
    <source>
        <dbReference type="ARBA" id="ARBA00006611"/>
    </source>
</evidence>
<name>A0A809R8N3_9BACT</name>
<dbReference type="CDD" id="cd01131">
    <property type="entry name" value="PilT"/>
    <property type="match status" value="1"/>
</dbReference>
<dbReference type="GO" id="GO:0016887">
    <property type="term" value="F:ATP hydrolysis activity"/>
    <property type="evidence" value="ECO:0007669"/>
    <property type="project" value="InterPro"/>
</dbReference>
<proteinExistence type="inferred from homology"/>
<dbReference type="SUPFAM" id="SSF52540">
    <property type="entry name" value="P-loop containing nucleoside triphosphate hydrolases"/>
    <property type="match status" value="1"/>
</dbReference>
<sequence length="459" mass="50726">MAESFSWDRVVKQSEEGVAPTEPVSPPPVEAPSQETTSSASGWHEGEIRLEVQSNEGAQAAAEPHYRPAPIPAEVHTMKLNTSKFDISEETSKNSTYQATVDAKPIGSTHLDEIVREAVERRASDIHFTVGLPPMARVDGEIMSLPYEVLSQEDTRRLVYDILTDEHIQTFENSHELDFSYGITGLSRFRVNVFMQRDSVAAALRAIPTKIPTFEQLGLPPVIRDLTNRHSGLILVTGPTGSGKSTTIATMIDDINSNRGGHIVTIEDPIEYLHGHKKCIVNQRELHSDTFSFHNALRAVLREDPDIILVGELRDLETIEAALTLAETGHLVFGTLHTRNAPATIDRIVDVFPSDQQEQIRVLLGNTLEAVVSQQLLPRLGGGRVASLEIMIGVSAVKNLIREGKTHQMYSVIETNSNIGMQTMDRSLADLFRRGACSYEECLMRCVDKETFTRLAKGG</sequence>
<dbReference type="NCBIfam" id="TIGR01420">
    <property type="entry name" value="pilT_fam"/>
    <property type="match status" value="1"/>
</dbReference>
<dbReference type="PROSITE" id="PS00662">
    <property type="entry name" value="T2SP_E"/>
    <property type="match status" value="1"/>
</dbReference>
<dbReference type="InterPro" id="IPR001482">
    <property type="entry name" value="T2SS/T4SS_dom"/>
</dbReference>
<dbReference type="Gene3D" id="3.40.50.300">
    <property type="entry name" value="P-loop containing nucleotide triphosphate hydrolases"/>
    <property type="match status" value="1"/>
</dbReference>
<dbReference type="KEGG" id="npy:NPRO_14650"/>
<dbReference type="PANTHER" id="PTHR30486:SF16">
    <property type="entry name" value="TWITCHING MOTILITY PROTEIN PILT"/>
    <property type="match status" value="1"/>
</dbReference>
<dbReference type="GO" id="GO:0005524">
    <property type="term" value="F:ATP binding"/>
    <property type="evidence" value="ECO:0007669"/>
    <property type="project" value="InterPro"/>
</dbReference>
<comment type="similarity">
    <text evidence="1">Belongs to the GSP E family.</text>
</comment>
<feature type="region of interest" description="Disordered" evidence="2">
    <location>
        <begin position="1"/>
        <end position="43"/>
    </location>
</feature>
<dbReference type="Gene3D" id="3.30.450.90">
    <property type="match status" value="1"/>
</dbReference>